<proteinExistence type="predicted"/>
<feature type="active site" description="Proton donor/acceptor" evidence="11">
    <location>
        <position position="237"/>
    </location>
</feature>
<dbReference type="EMBL" id="NJES01000222">
    <property type="protein sequence ID" value="PHH75338.1"/>
    <property type="molecule type" value="Genomic_DNA"/>
</dbReference>
<dbReference type="InterPro" id="IPR002717">
    <property type="entry name" value="HAT_MYST-type"/>
</dbReference>
<dbReference type="GO" id="GO:0005634">
    <property type="term" value="C:nucleus"/>
    <property type="evidence" value="ECO:0007669"/>
    <property type="project" value="UniProtKB-SubCell"/>
</dbReference>
<keyword evidence="7" id="KW-0804">Transcription</keyword>
<sequence>MTNRPQTAPPPPMASKRKRPADPNSGPRPPTRKTASARASDLVAPTITYQQPGERDQLSSSALVRPHGPSAGTAPADPRKKKVKTEEKQAATAHPPRPDRNIDKVVLGNLCFRTWYPSQYGKELFEDGAPGSKARAMLERLYLFCQNLSLFAKLFLDNKSVFFDVSGFNYFLLVHTPPTPHPPQITGFFSKEKLSWDSNNLACILIFPPWQRKGLGALLMGLSYELSRREGTVGGPEKPISDLGRRGYRRFWAGEVARRIVWGC</sequence>
<evidence type="ECO:0000256" key="6">
    <source>
        <dbReference type="ARBA" id="ARBA00023015"/>
    </source>
</evidence>
<evidence type="ECO:0000256" key="7">
    <source>
        <dbReference type="ARBA" id="ARBA00023163"/>
    </source>
</evidence>
<dbReference type="PROSITE" id="PS51726">
    <property type="entry name" value="MYST_HAT"/>
    <property type="match status" value="1"/>
</dbReference>
<dbReference type="Pfam" id="PF01853">
    <property type="entry name" value="MOZ_SAS"/>
    <property type="match status" value="1"/>
</dbReference>
<comment type="function">
    <text evidence="10">Catalytic component of the NuA4 histone acetyltransferase (HAT) complex which is involved in epigenetic transcriptional activation of selected genes principally by acetylation of nucleosomal histones H4, H3, H2B, H2A and H2A variant H2A.Z. Acetylates histone H4 to form H4K5ac, H4K8ac, H4K12ac and H4K16ac, histone H3 to form H3K14ac, and histone H2A to form H2AK4ac and H2AK7ac. The NuA4 complex is involved in the DNA damage response and is required for chromosome segregation. The NuA4 complex plays a direct role in repair of DNA double-strand breaks (DSBs) through homologous recombination. Recruitment to promoters depends on H3K4me. Also acetylates non-histone proteins. In addition to protein acetyltransferase, can use different acyl-CoA substrates, such as 2-hydroxyisobutanoyl-CoA (2-hydroxyisobutyryl-CoA) or (2E)-butenoyl-CoA (crotonyl-CoA), and is able to mediate protein 2-hydroxyisobutyrylation and crotonylation, respectively.</text>
</comment>
<dbReference type="PANTHER" id="PTHR10615">
    <property type="entry name" value="HISTONE ACETYLTRANSFERASE"/>
    <property type="match status" value="1"/>
</dbReference>
<keyword evidence="2" id="KW-0808">Transferase</keyword>
<dbReference type="OrthoDB" id="787137at2759"/>
<keyword evidence="4" id="KW-0863">Zinc-finger</keyword>
<dbReference type="GO" id="GO:0008270">
    <property type="term" value="F:zinc ion binding"/>
    <property type="evidence" value="ECO:0007669"/>
    <property type="project" value="UniProtKB-KW"/>
</dbReference>
<dbReference type="Gene3D" id="3.40.630.30">
    <property type="match status" value="1"/>
</dbReference>
<protein>
    <recommendedName>
        <fullName evidence="13">MYST-type HAT domain-containing protein</fullName>
    </recommendedName>
</protein>
<evidence type="ECO:0000313" key="14">
    <source>
        <dbReference type="EMBL" id="PHH75338.1"/>
    </source>
</evidence>
<dbReference type="InterPro" id="IPR050603">
    <property type="entry name" value="MYST_HAT"/>
</dbReference>
<dbReference type="GO" id="GO:0046972">
    <property type="term" value="F:histone H4K16 acetyltransferase activity"/>
    <property type="evidence" value="ECO:0007669"/>
    <property type="project" value="TreeGrafter"/>
</dbReference>
<evidence type="ECO:0000256" key="4">
    <source>
        <dbReference type="ARBA" id="ARBA00022771"/>
    </source>
</evidence>
<organism evidence="14 15">
    <name type="scientific">Ophiocordyceps camponoti-rufipedis</name>
    <dbReference type="NCBI Taxonomy" id="2004952"/>
    <lineage>
        <taxon>Eukaryota</taxon>
        <taxon>Fungi</taxon>
        <taxon>Dikarya</taxon>
        <taxon>Ascomycota</taxon>
        <taxon>Pezizomycotina</taxon>
        <taxon>Sordariomycetes</taxon>
        <taxon>Hypocreomycetidae</taxon>
        <taxon>Hypocreales</taxon>
        <taxon>Ophiocordycipitaceae</taxon>
        <taxon>Ophiocordyceps</taxon>
    </lineage>
</organism>
<evidence type="ECO:0000259" key="13">
    <source>
        <dbReference type="PROSITE" id="PS51726"/>
    </source>
</evidence>
<evidence type="ECO:0000313" key="15">
    <source>
        <dbReference type="Proteomes" id="UP000226431"/>
    </source>
</evidence>
<evidence type="ECO:0000256" key="3">
    <source>
        <dbReference type="ARBA" id="ARBA00022723"/>
    </source>
</evidence>
<feature type="domain" description="MYST-type HAT" evidence="13">
    <location>
        <begin position="42"/>
        <end position="264"/>
    </location>
</feature>
<feature type="region of interest" description="Disordered" evidence="12">
    <location>
        <begin position="1"/>
        <end position="101"/>
    </location>
</feature>
<dbReference type="InterPro" id="IPR016181">
    <property type="entry name" value="Acyl_CoA_acyltransferase"/>
</dbReference>
<keyword evidence="9" id="KW-0012">Acyltransferase</keyword>
<evidence type="ECO:0000256" key="1">
    <source>
        <dbReference type="ARBA" id="ARBA00004123"/>
    </source>
</evidence>
<comment type="caution">
    <text evidence="14">The sequence shown here is derived from an EMBL/GenBank/DDBJ whole genome shotgun (WGS) entry which is preliminary data.</text>
</comment>
<reference evidence="14 15" key="1">
    <citation type="submission" date="2017-06" db="EMBL/GenBank/DDBJ databases">
        <title>Ant-infecting Ophiocordyceps genomes reveal a high diversity of potential behavioral manipulation genes and a possible major role for enterotoxins.</title>
        <authorList>
            <person name="De Bekker C."/>
            <person name="Evans H.C."/>
            <person name="Brachmann A."/>
            <person name="Hughes D.P."/>
        </authorList>
    </citation>
    <scope>NUCLEOTIDE SEQUENCE [LARGE SCALE GENOMIC DNA]</scope>
    <source>
        <strain evidence="14 15">Map16</strain>
    </source>
</reference>
<comment type="subcellular location">
    <subcellularLocation>
        <location evidence="1">Nucleus</location>
    </subcellularLocation>
</comment>
<accession>A0A2C5YB83</accession>
<dbReference type="AlphaFoldDB" id="A0A2C5YB83"/>
<keyword evidence="5" id="KW-0862">Zinc</keyword>
<dbReference type="Proteomes" id="UP000226431">
    <property type="component" value="Unassembled WGS sequence"/>
</dbReference>
<dbReference type="PANTHER" id="PTHR10615:SF219">
    <property type="entry name" value="HISTONE ACETYLTRANSFERASE KAT5"/>
    <property type="match status" value="1"/>
</dbReference>
<keyword evidence="8" id="KW-0539">Nucleus</keyword>
<evidence type="ECO:0000256" key="2">
    <source>
        <dbReference type="ARBA" id="ARBA00022679"/>
    </source>
</evidence>
<evidence type="ECO:0000256" key="8">
    <source>
        <dbReference type="ARBA" id="ARBA00023242"/>
    </source>
</evidence>
<keyword evidence="15" id="KW-1185">Reference proteome</keyword>
<dbReference type="STRING" id="2004952.A0A2C5YB83"/>
<dbReference type="GO" id="GO:0035267">
    <property type="term" value="C:NuA4 histone acetyltransferase complex"/>
    <property type="evidence" value="ECO:0007669"/>
    <property type="project" value="TreeGrafter"/>
</dbReference>
<keyword evidence="6" id="KW-0805">Transcription regulation</keyword>
<dbReference type="GO" id="GO:0006355">
    <property type="term" value="P:regulation of DNA-templated transcription"/>
    <property type="evidence" value="ECO:0007669"/>
    <property type="project" value="InterPro"/>
</dbReference>
<evidence type="ECO:0000256" key="5">
    <source>
        <dbReference type="ARBA" id="ARBA00022833"/>
    </source>
</evidence>
<evidence type="ECO:0000256" key="9">
    <source>
        <dbReference type="ARBA" id="ARBA00023315"/>
    </source>
</evidence>
<name>A0A2C5YB83_9HYPO</name>
<gene>
    <name evidence="14" type="ORF">CDD80_2469</name>
</gene>
<evidence type="ECO:0000256" key="10">
    <source>
        <dbReference type="ARBA" id="ARBA00045805"/>
    </source>
</evidence>
<dbReference type="SUPFAM" id="SSF55729">
    <property type="entry name" value="Acyl-CoA N-acyltransferases (Nat)"/>
    <property type="match status" value="1"/>
</dbReference>
<evidence type="ECO:0000256" key="12">
    <source>
        <dbReference type="SAM" id="MobiDB-lite"/>
    </source>
</evidence>
<keyword evidence="3" id="KW-0479">Metal-binding</keyword>
<evidence type="ECO:0000256" key="11">
    <source>
        <dbReference type="PIRSR" id="PIRSR602717-51"/>
    </source>
</evidence>